<feature type="compositionally biased region" description="Basic and acidic residues" evidence="5">
    <location>
        <begin position="454"/>
        <end position="463"/>
    </location>
</feature>
<keyword evidence="2" id="KW-0479">Metal-binding</keyword>
<dbReference type="PANTHER" id="PTHR11709">
    <property type="entry name" value="MULTI-COPPER OXIDASE"/>
    <property type="match status" value="1"/>
</dbReference>
<evidence type="ECO:0000313" key="9">
    <source>
        <dbReference type="EMBL" id="USW58003.1"/>
    </source>
</evidence>
<protein>
    <submittedName>
        <fullName evidence="9">Multicopper oxidase, type 1, multicopper oxidase, copper-binding, cupredoxin</fullName>
    </submittedName>
</protein>
<evidence type="ECO:0000313" key="10">
    <source>
        <dbReference type="Proteomes" id="UP001056384"/>
    </source>
</evidence>
<evidence type="ECO:0000256" key="2">
    <source>
        <dbReference type="ARBA" id="ARBA00022723"/>
    </source>
</evidence>
<evidence type="ECO:0000259" key="7">
    <source>
        <dbReference type="Pfam" id="PF07731"/>
    </source>
</evidence>
<dbReference type="Pfam" id="PF07731">
    <property type="entry name" value="Cu-oxidase_2"/>
    <property type="match status" value="1"/>
</dbReference>
<dbReference type="Pfam" id="PF07732">
    <property type="entry name" value="Cu-oxidase_3"/>
    <property type="match status" value="1"/>
</dbReference>
<dbReference type="InterPro" id="IPR002355">
    <property type="entry name" value="Cu_oxidase_Cu_BS"/>
</dbReference>
<feature type="region of interest" description="Disordered" evidence="5">
    <location>
        <begin position="438"/>
        <end position="463"/>
    </location>
</feature>
<name>A0A9Q9B5S8_9PEZI</name>
<feature type="domain" description="Plastocyanin-like" evidence="8">
    <location>
        <begin position="121"/>
        <end position="233"/>
    </location>
</feature>
<evidence type="ECO:0000259" key="8">
    <source>
        <dbReference type="Pfam" id="PF07732"/>
    </source>
</evidence>
<dbReference type="FunFam" id="2.60.40.420:FF:000021">
    <property type="entry name" value="Extracellular dihydrogeodin oxidase/laccase"/>
    <property type="match status" value="1"/>
</dbReference>
<dbReference type="AlphaFoldDB" id="A0A9Q9B5S8"/>
<dbReference type="InterPro" id="IPR011707">
    <property type="entry name" value="Cu-oxidase-like_N"/>
</dbReference>
<accession>A0A9Q9B5S8</accession>
<gene>
    <name evidence="9" type="ORF">Slin15195_G113220</name>
</gene>
<dbReference type="InterPro" id="IPR008972">
    <property type="entry name" value="Cupredoxin"/>
</dbReference>
<dbReference type="GO" id="GO:0016491">
    <property type="term" value="F:oxidoreductase activity"/>
    <property type="evidence" value="ECO:0007669"/>
    <property type="project" value="UniProtKB-KW"/>
</dbReference>
<sequence length="682" mass="75611">MGLLSSCWEVLLHIATYSQLLGTQNLNQQSPLLLPAPQPNSHGLDSSAGPSFKVLGTNFTCSYPSMIGYKACNSGQDRSCWLQSSSRKSNAYNIHTAYDTPGDTFTPTGVVREYWLNVDLQAIAPDGYLKSLGQVFNGTYSGPHLEGCWGDTFVVHVTNKIPNLGTTIHWHGIRQLHTNQQDGVNGVTQCPIAYNDTYTYRFHAQQYGHTWYHSHYQTQYSDGVAGPLTIYGPSSENWDETFTPIMMQDWVHENTSIAFKQELAQAIPIGDSLLLGGVNQFKCSSLDPKCCAGCSRATCDTAEGENPEFCCTPDPGCFKTLNSVRTVQAGSKFNRTFVEGKRYLLQLINASSESMFIFSIDDHDLQVIAADLVPIVPYTTDSVFVAIGQRYQVIVTAKPKKKSRLCQKNVVNCNYWIRTRIASGCGTVAQDNEETGIIQYSPNRSGNPETTSGNDREACRDEPTEKLRPIVQWNASDLRNNRENYTFDAAFDNVTNHGAFRWELSEKPLFLNYSDPSILNVDNASYFANPDIAPVNYTNHAWNDGFVYLVITAGNVLKIPGKRGVPAAHPIHLHGHDFVILAQVDREWDGTVPVLDTDNPTRRDTALLYAGGYLALAFKLDNAGIWLVHCHIAWHASSGLALNIIERQDEILGSIGSLDATRETCAGWDEMNLQFVQEDSGI</sequence>
<dbReference type="PANTHER" id="PTHR11709:SF71">
    <property type="entry name" value="OXIDOREDUCTASE TPCJ"/>
    <property type="match status" value="1"/>
</dbReference>
<dbReference type="GO" id="GO:0005507">
    <property type="term" value="F:copper ion binding"/>
    <property type="evidence" value="ECO:0007669"/>
    <property type="project" value="InterPro"/>
</dbReference>
<feature type="domain" description="Plastocyanin-like" evidence="6">
    <location>
        <begin position="243"/>
        <end position="442"/>
    </location>
</feature>
<evidence type="ECO:0000256" key="1">
    <source>
        <dbReference type="ARBA" id="ARBA00010609"/>
    </source>
</evidence>
<organism evidence="9 10">
    <name type="scientific">Septoria linicola</name>
    <dbReference type="NCBI Taxonomy" id="215465"/>
    <lineage>
        <taxon>Eukaryota</taxon>
        <taxon>Fungi</taxon>
        <taxon>Dikarya</taxon>
        <taxon>Ascomycota</taxon>
        <taxon>Pezizomycotina</taxon>
        <taxon>Dothideomycetes</taxon>
        <taxon>Dothideomycetidae</taxon>
        <taxon>Mycosphaerellales</taxon>
        <taxon>Mycosphaerellaceae</taxon>
        <taxon>Septoria</taxon>
    </lineage>
</organism>
<dbReference type="PROSITE" id="PS00080">
    <property type="entry name" value="MULTICOPPER_OXIDASE2"/>
    <property type="match status" value="1"/>
</dbReference>
<evidence type="ECO:0000256" key="4">
    <source>
        <dbReference type="ARBA" id="ARBA00023008"/>
    </source>
</evidence>
<dbReference type="Pfam" id="PF00394">
    <property type="entry name" value="Cu-oxidase"/>
    <property type="match status" value="1"/>
</dbReference>
<dbReference type="CDD" id="cd13854">
    <property type="entry name" value="CuRO_1_MaLCC_like"/>
    <property type="match status" value="1"/>
</dbReference>
<dbReference type="EMBL" id="CP099427">
    <property type="protein sequence ID" value="USW58003.1"/>
    <property type="molecule type" value="Genomic_DNA"/>
</dbReference>
<dbReference type="Proteomes" id="UP001056384">
    <property type="component" value="Chromosome 10"/>
</dbReference>
<dbReference type="InterPro" id="IPR045087">
    <property type="entry name" value="Cu-oxidase_fam"/>
</dbReference>
<keyword evidence="10" id="KW-1185">Reference proteome</keyword>
<keyword evidence="3" id="KW-0560">Oxidoreductase</keyword>
<keyword evidence="4" id="KW-0186">Copper</keyword>
<comment type="similarity">
    <text evidence="1">Belongs to the multicopper oxidase family.</text>
</comment>
<feature type="domain" description="Plastocyanin-like" evidence="7">
    <location>
        <begin position="532"/>
        <end position="649"/>
    </location>
</feature>
<dbReference type="InterPro" id="IPR001117">
    <property type="entry name" value="Cu-oxidase_2nd"/>
</dbReference>
<dbReference type="PROSITE" id="PS00079">
    <property type="entry name" value="MULTICOPPER_OXIDASE1"/>
    <property type="match status" value="1"/>
</dbReference>
<dbReference type="InterPro" id="IPR011706">
    <property type="entry name" value="Cu-oxidase_C"/>
</dbReference>
<reference evidence="9" key="1">
    <citation type="submission" date="2022-06" db="EMBL/GenBank/DDBJ databases">
        <title>Complete genome sequences of two strains of the flax pathogen Septoria linicola.</title>
        <authorList>
            <person name="Lapalu N."/>
            <person name="Simon A."/>
            <person name="Demenou B."/>
            <person name="Paumier D."/>
            <person name="Guillot M.-P."/>
            <person name="Gout L."/>
            <person name="Valade R."/>
        </authorList>
    </citation>
    <scope>NUCLEOTIDE SEQUENCE</scope>
    <source>
        <strain evidence="9">SE15195</strain>
    </source>
</reference>
<feature type="compositionally biased region" description="Polar residues" evidence="5">
    <location>
        <begin position="438"/>
        <end position="453"/>
    </location>
</feature>
<proteinExistence type="inferred from homology"/>
<evidence type="ECO:0000256" key="5">
    <source>
        <dbReference type="SAM" id="MobiDB-lite"/>
    </source>
</evidence>
<dbReference type="Gene3D" id="2.60.40.420">
    <property type="entry name" value="Cupredoxins - blue copper proteins"/>
    <property type="match status" value="3"/>
</dbReference>
<dbReference type="InterPro" id="IPR033138">
    <property type="entry name" value="Cu_oxidase_CS"/>
</dbReference>
<evidence type="ECO:0000259" key="6">
    <source>
        <dbReference type="Pfam" id="PF00394"/>
    </source>
</evidence>
<dbReference type="SUPFAM" id="SSF49503">
    <property type="entry name" value="Cupredoxins"/>
    <property type="match status" value="3"/>
</dbReference>
<evidence type="ECO:0000256" key="3">
    <source>
        <dbReference type="ARBA" id="ARBA00023002"/>
    </source>
</evidence>
<dbReference type="CDD" id="cd13901">
    <property type="entry name" value="CuRO_3_MaLCC_like"/>
    <property type="match status" value="1"/>
</dbReference>